<evidence type="ECO:0000313" key="1">
    <source>
        <dbReference type="EMBL" id="CAK5064290.1"/>
    </source>
</evidence>
<dbReference type="Proteomes" id="UP001497535">
    <property type="component" value="Unassembled WGS sequence"/>
</dbReference>
<dbReference type="EMBL" id="CAVMJV010000019">
    <property type="protein sequence ID" value="CAK5064290.1"/>
    <property type="molecule type" value="Genomic_DNA"/>
</dbReference>
<protein>
    <submittedName>
        <fullName evidence="1">Uncharacterized protein</fullName>
    </submittedName>
</protein>
<accession>A0ACB0YV49</accession>
<gene>
    <name evidence="1" type="ORF">MENTE1834_LOCUS16991</name>
</gene>
<reference evidence="1" key="1">
    <citation type="submission" date="2023-11" db="EMBL/GenBank/DDBJ databases">
        <authorList>
            <person name="Poullet M."/>
        </authorList>
    </citation>
    <scope>NUCLEOTIDE SEQUENCE</scope>
    <source>
        <strain evidence="1">E1834</strain>
    </source>
</reference>
<keyword evidence="2" id="KW-1185">Reference proteome</keyword>
<name>A0ACB0YV49_MELEN</name>
<organism evidence="1 2">
    <name type="scientific">Meloidogyne enterolobii</name>
    <name type="common">Root-knot nematode worm</name>
    <name type="synonym">Meloidogyne mayaguensis</name>
    <dbReference type="NCBI Taxonomy" id="390850"/>
    <lineage>
        <taxon>Eukaryota</taxon>
        <taxon>Metazoa</taxon>
        <taxon>Ecdysozoa</taxon>
        <taxon>Nematoda</taxon>
        <taxon>Chromadorea</taxon>
        <taxon>Rhabditida</taxon>
        <taxon>Tylenchina</taxon>
        <taxon>Tylenchomorpha</taxon>
        <taxon>Tylenchoidea</taxon>
        <taxon>Meloidogynidae</taxon>
        <taxon>Meloidogyninae</taxon>
        <taxon>Meloidogyne</taxon>
    </lineage>
</organism>
<evidence type="ECO:0000313" key="2">
    <source>
        <dbReference type="Proteomes" id="UP001497535"/>
    </source>
</evidence>
<proteinExistence type="predicted"/>
<comment type="caution">
    <text evidence="1">The sequence shown here is derived from an EMBL/GenBank/DDBJ whole genome shotgun (WGS) entry which is preliminary data.</text>
</comment>
<sequence length="129" mass="15035">MLTILSDNENLLERLELMTQNMPKPPNTNKTINSPIKARSRLLGQINTNLINNDFVSTQIMSETEENKKEGKFEICRNWMILMGKRSFEESQAAIQSFSDLFRFSLAMVGELRFMELNQNYSFIKSEFN</sequence>